<name>A0ABP9VVN7_9BACT</name>
<dbReference type="Pfam" id="PF13148">
    <property type="entry name" value="DUF3987"/>
    <property type="match status" value="1"/>
</dbReference>
<dbReference type="Pfam" id="PF09250">
    <property type="entry name" value="Prim-Pol"/>
    <property type="match status" value="1"/>
</dbReference>
<accession>A0ABP9VVN7</accession>
<dbReference type="SMART" id="SM00943">
    <property type="entry name" value="Prim-Pol"/>
    <property type="match status" value="1"/>
</dbReference>
<evidence type="ECO:0000313" key="3">
    <source>
        <dbReference type="Proteomes" id="UP001416858"/>
    </source>
</evidence>
<reference evidence="2 3" key="1">
    <citation type="submission" date="2024-02" db="EMBL/GenBank/DDBJ databases">
        <title>Rhodopirellula caenicola NBRC 110016.</title>
        <authorList>
            <person name="Ichikawa N."/>
            <person name="Katano-Makiyama Y."/>
            <person name="Hidaka K."/>
        </authorList>
    </citation>
    <scope>NUCLEOTIDE SEQUENCE [LARGE SCALE GENOMIC DNA]</scope>
    <source>
        <strain evidence="2 3">NBRC 110016</strain>
    </source>
</reference>
<dbReference type="SUPFAM" id="SSF56747">
    <property type="entry name" value="Prim-pol domain"/>
    <property type="match status" value="1"/>
</dbReference>
<sequence length="727" mass="80290">MVDLREQVANYRQRDWYCVPLRPRSKSPARRDWINLRLNPEVFPKQGNIGIILGEPSAWLVDVDLDCAEAIELADQYLPPTPAITGRPSAPRSHRWYIAVGAITTKHTDPSDGSMIVELRSTGAQTVVGPSVHPDGETYETLDGEPAAVPSLMLAACVKALAEAVIAKRGISVPLANPEPSQAGSLRHASNEVQSRAVAYINAMPPAIAGSGGHSQTYAAATALVHGFGLDPAISLAILTNHYNPRCNPPWSEKELQHKVNQAATKPHDRPFGWLRDSQSRDADLSTVDLSKFQTKPPIVESPETIDRPLHKVPSDPGRLPESMYEVPGFVRQVMDFTLANAPYPNIGLAFCGAMALQSFLAGRKVATTGDLRTNIYLLALAGSGTGKEFPRKVNSQVLFQIGESRSIGDKFASGEGIQDALVRSGRMLFQNDEMDGVLRQINLDRDNTRESIPNILLTLYTSAGDVYPIRVKANQKDAIYVDQPHLTLFGTATPQFFYESLSTRMLTNGFFARLNIIDVGKRGKGQTPGSARNLPDDILETAKWWADFTPGGGNFMSQHPKTATVRFTPDAETAITDLRTQTEVEYDKADDDGDEVARAAWSRTCEHAKKLALIYACSENHAEPVISVAAVRWASEFALHQTRRQLYLASVHVAENPFHKECLKFMKRLQDESTGILSRRQIMRIMKMKANDFDQVVQTLVQQEQIKSVWIESKTKPAQGYQINLD</sequence>
<dbReference type="RefSeq" id="WP_345686058.1">
    <property type="nucleotide sequence ID" value="NZ_BAABRO010000012.1"/>
</dbReference>
<dbReference type="InterPro" id="IPR015330">
    <property type="entry name" value="DNA_primase/pol_bifunc_N"/>
</dbReference>
<protein>
    <recommendedName>
        <fullName evidence="1">DNA primase/polymerase bifunctional N-terminal domain-containing protein</fullName>
    </recommendedName>
</protein>
<comment type="caution">
    <text evidence="2">The sequence shown here is derived from an EMBL/GenBank/DDBJ whole genome shotgun (WGS) entry which is preliminary data.</text>
</comment>
<dbReference type="InterPro" id="IPR025048">
    <property type="entry name" value="DUF3987"/>
</dbReference>
<organism evidence="2 3">
    <name type="scientific">Novipirellula caenicola</name>
    <dbReference type="NCBI Taxonomy" id="1536901"/>
    <lineage>
        <taxon>Bacteria</taxon>
        <taxon>Pseudomonadati</taxon>
        <taxon>Planctomycetota</taxon>
        <taxon>Planctomycetia</taxon>
        <taxon>Pirellulales</taxon>
        <taxon>Pirellulaceae</taxon>
        <taxon>Novipirellula</taxon>
    </lineage>
</organism>
<proteinExistence type="predicted"/>
<feature type="domain" description="DNA primase/polymerase bifunctional N-terminal" evidence="1">
    <location>
        <begin position="8"/>
        <end position="153"/>
    </location>
</feature>
<gene>
    <name evidence="2" type="ORF">Rcae01_04700</name>
</gene>
<evidence type="ECO:0000259" key="1">
    <source>
        <dbReference type="SMART" id="SM00943"/>
    </source>
</evidence>
<keyword evidence="3" id="KW-1185">Reference proteome</keyword>
<dbReference type="Proteomes" id="UP001416858">
    <property type="component" value="Unassembled WGS sequence"/>
</dbReference>
<dbReference type="EMBL" id="BAABRO010000012">
    <property type="protein sequence ID" value="GAA5509202.1"/>
    <property type="molecule type" value="Genomic_DNA"/>
</dbReference>
<evidence type="ECO:0000313" key="2">
    <source>
        <dbReference type="EMBL" id="GAA5509202.1"/>
    </source>
</evidence>